<dbReference type="InterPro" id="IPR002686">
    <property type="entry name" value="Transposase_17"/>
</dbReference>
<evidence type="ECO:0000313" key="2">
    <source>
        <dbReference type="EMBL" id="VVQ08604.1"/>
    </source>
</evidence>
<proteinExistence type="predicted"/>
<dbReference type="SMART" id="SM01321">
    <property type="entry name" value="Y1_Tnp"/>
    <property type="match status" value="1"/>
</dbReference>
<dbReference type="AlphaFoldDB" id="A0A5E7ULZ6"/>
<protein>
    <recommendedName>
        <fullName evidence="1">Transposase IS200-like domain-containing protein</fullName>
    </recommendedName>
</protein>
<evidence type="ECO:0000259" key="1">
    <source>
        <dbReference type="SMART" id="SM01321"/>
    </source>
</evidence>
<name>A0A5E7ULZ6_PSEFL</name>
<gene>
    <name evidence="2" type="ORF">PS922_04483</name>
</gene>
<dbReference type="InterPro" id="IPR052715">
    <property type="entry name" value="RAYT_transposase"/>
</dbReference>
<organism evidence="2 3">
    <name type="scientific">Pseudomonas fluorescens</name>
    <dbReference type="NCBI Taxonomy" id="294"/>
    <lineage>
        <taxon>Bacteria</taxon>
        <taxon>Pseudomonadati</taxon>
        <taxon>Pseudomonadota</taxon>
        <taxon>Gammaproteobacteria</taxon>
        <taxon>Pseudomonadales</taxon>
        <taxon>Pseudomonadaceae</taxon>
        <taxon>Pseudomonas</taxon>
    </lineage>
</organism>
<dbReference type="EMBL" id="CABVJB010000007">
    <property type="protein sequence ID" value="VVQ08604.1"/>
    <property type="molecule type" value="Genomic_DNA"/>
</dbReference>
<reference evidence="2 3" key="1">
    <citation type="submission" date="2019-09" db="EMBL/GenBank/DDBJ databases">
        <authorList>
            <person name="Chandra G."/>
            <person name="Truman W A."/>
        </authorList>
    </citation>
    <scope>NUCLEOTIDE SEQUENCE [LARGE SCALE GENOMIC DNA]</scope>
    <source>
        <strain evidence="2">PS922</strain>
    </source>
</reference>
<feature type="domain" description="Transposase IS200-like" evidence="1">
    <location>
        <begin position="135"/>
        <end position="249"/>
    </location>
</feature>
<dbReference type="GO" id="GO:0006313">
    <property type="term" value="P:DNA transposition"/>
    <property type="evidence" value="ECO:0007669"/>
    <property type="project" value="InterPro"/>
</dbReference>
<sequence>MPLPKSYLPSKRLYFSHYRPPPFSRCDHNCGEGARPVRLRSSRKTGKRCVPDNHQSQVLAPLRSATGASPLATKTTTAFSRRHSFTGIRAFTQHMQIYPGQPGTSLEGAIDILKGSNGMPTQPNSHRLRLGRYSESGRAYLITAVVHGRQPIFSDWHLGRLLVSELRRAHETNVVNSIPWVVMPDHFHWLMQLEEGNLGRVIGAIKSRCTREVNEITGRRGPLWQTGYHDRAIRDGEDLLPFARYIVANPLRAGLVDKIGDYPLWDACWL</sequence>
<accession>A0A5E7ULZ6</accession>
<dbReference type="PANTHER" id="PTHR36966">
    <property type="entry name" value="REP-ASSOCIATED TYROSINE TRANSPOSASE"/>
    <property type="match status" value="1"/>
</dbReference>
<dbReference type="Pfam" id="PF01797">
    <property type="entry name" value="Y1_Tnp"/>
    <property type="match status" value="1"/>
</dbReference>
<dbReference type="GO" id="GO:0043565">
    <property type="term" value="F:sequence-specific DNA binding"/>
    <property type="evidence" value="ECO:0007669"/>
    <property type="project" value="TreeGrafter"/>
</dbReference>
<dbReference type="NCBIfam" id="NF047646">
    <property type="entry name" value="REP_Tyr_transpos"/>
    <property type="match status" value="1"/>
</dbReference>
<dbReference type="Gene3D" id="3.30.70.1290">
    <property type="entry name" value="Transposase IS200-like"/>
    <property type="match status" value="1"/>
</dbReference>
<dbReference type="Proteomes" id="UP000325565">
    <property type="component" value="Unassembled WGS sequence"/>
</dbReference>
<dbReference type="PANTHER" id="PTHR36966:SF1">
    <property type="entry name" value="REP-ASSOCIATED TYROSINE TRANSPOSASE"/>
    <property type="match status" value="1"/>
</dbReference>
<dbReference type="GO" id="GO:0004803">
    <property type="term" value="F:transposase activity"/>
    <property type="evidence" value="ECO:0007669"/>
    <property type="project" value="InterPro"/>
</dbReference>
<dbReference type="SUPFAM" id="SSF143422">
    <property type="entry name" value="Transposase IS200-like"/>
    <property type="match status" value="1"/>
</dbReference>
<dbReference type="InterPro" id="IPR036515">
    <property type="entry name" value="Transposase_17_sf"/>
</dbReference>
<evidence type="ECO:0000313" key="3">
    <source>
        <dbReference type="Proteomes" id="UP000325565"/>
    </source>
</evidence>